<proteinExistence type="inferred from homology"/>
<evidence type="ECO:0000313" key="4">
    <source>
        <dbReference type="Proteomes" id="UP000823388"/>
    </source>
</evidence>
<comment type="caution">
    <text evidence="3">The sequence shown here is derived from an EMBL/GenBank/DDBJ whole genome shotgun (WGS) entry which is preliminary data.</text>
</comment>
<dbReference type="GO" id="GO:0005783">
    <property type="term" value="C:endoplasmic reticulum"/>
    <property type="evidence" value="ECO:0007669"/>
    <property type="project" value="TreeGrafter"/>
</dbReference>
<dbReference type="Gene3D" id="3.40.50.720">
    <property type="entry name" value="NAD(P)-binding Rossmann-like Domain"/>
    <property type="match status" value="1"/>
</dbReference>
<dbReference type="InterPro" id="IPR051019">
    <property type="entry name" value="VLCFA-Steroid_DH"/>
</dbReference>
<gene>
    <name evidence="3" type="ORF">PVAP13_4NG169348</name>
</gene>
<dbReference type="AlphaFoldDB" id="A0A8T0TCU5"/>
<name>A0A8T0TCU5_PANVG</name>
<dbReference type="EMBL" id="CM029044">
    <property type="protein sequence ID" value="KAG2605889.1"/>
    <property type="molecule type" value="Genomic_DNA"/>
</dbReference>
<evidence type="ECO:0008006" key="5">
    <source>
        <dbReference type="Google" id="ProtNLM"/>
    </source>
</evidence>
<dbReference type="SUPFAM" id="SSF51735">
    <property type="entry name" value="NAD(P)-binding Rossmann-fold domains"/>
    <property type="match status" value="1"/>
</dbReference>
<comment type="similarity">
    <text evidence="2">Belongs to the short-chain dehydrogenases/reductases (SDR) family.</text>
</comment>
<reference evidence="3" key="1">
    <citation type="submission" date="2020-05" db="EMBL/GenBank/DDBJ databases">
        <title>WGS assembly of Panicum virgatum.</title>
        <authorList>
            <person name="Lovell J.T."/>
            <person name="Jenkins J."/>
            <person name="Shu S."/>
            <person name="Juenger T.E."/>
            <person name="Schmutz J."/>
        </authorList>
    </citation>
    <scope>NUCLEOTIDE SEQUENCE</scope>
    <source>
        <strain evidence="3">AP13</strain>
    </source>
</reference>
<dbReference type="InterPro" id="IPR002347">
    <property type="entry name" value="SDR_fam"/>
</dbReference>
<sequence length="217" mass="23873">MRRLQAAIEGLDVGVLVNNAGVARPAMAYLHEADVEAWVRMVRVNLWALTEVTAAVLPGMVERGRGAVLNMGSASSEAIPSFPLNTIYAATKRYVSMFSRSLYVEYRSKGIDVQCQAPFFVATRLVPSAMLDSWLSPLVPTPDAYARAAVRWIGHGPLCTPAVSHQLLWCLAGVLLDAAHDWLRLREHLRLRALSQRARAARVSAADRGEKMTHAKK</sequence>
<dbReference type="Pfam" id="PF00106">
    <property type="entry name" value="adh_short"/>
    <property type="match status" value="1"/>
</dbReference>
<keyword evidence="4" id="KW-1185">Reference proteome</keyword>
<evidence type="ECO:0000256" key="1">
    <source>
        <dbReference type="ARBA" id="ARBA00023002"/>
    </source>
</evidence>
<dbReference type="PRINTS" id="PR00080">
    <property type="entry name" value="SDRFAMILY"/>
</dbReference>
<dbReference type="PANTHER" id="PTHR43899">
    <property type="entry name" value="RH59310P"/>
    <property type="match status" value="1"/>
</dbReference>
<dbReference type="PANTHER" id="PTHR43899:SF17">
    <property type="entry name" value="OS06G0299200 PROTEIN"/>
    <property type="match status" value="1"/>
</dbReference>
<dbReference type="InterPro" id="IPR036291">
    <property type="entry name" value="NAD(P)-bd_dom_sf"/>
</dbReference>
<evidence type="ECO:0000313" key="3">
    <source>
        <dbReference type="EMBL" id="KAG2605889.1"/>
    </source>
</evidence>
<dbReference type="Proteomes" id="UP000823388">
    <property type="component" value="Chromosome 4N"/>
</dbReference>
<dbReference type="PRINTS" id="PR00081">
    <property type="entry name" value="GDHRDH"/>
</dbReference>
<organism evidence="3 4">
    <name type="scientific">Panicum virgatum</name>
    <name type="common">Blackwell switchgrass</name>
    <dbReference type="NCBI Taxonomy" id="38727"/>
    <lineage>
        <taxon>Eukaryota</taxon>
        <taxon>Viridiplantae</taxon>
        <taxon>Streptophyta</taxon>
        <taxon>Embryophyta</taxon>
        <taxon>Tracheophyta</taxon>
        <taxon>Spermatophyta</taxon>
        <taxon>Magnoliopsida</taxon>
        <taxon>Liliopsida</taxon>
        <taxon>Poales</taxon>
        <taxon>Poaceae</taxon>
        <taxon>PACMAD clade</taxon>
        <taxon>Panicoideae</taxon>
        <taxon>Panicodae</taxon>
        <taxon>Paniceae</taxon>
        <taxon>Panicinae</taxon>
        <taxon>Panicum</taxon>
        <taxon>Panicum sect. Hiantes</taxon>
    </lineage>
</organism>
<evidence type="ECO:0000256" key="2">
    <source>
        <dbReference type="RuleBase" id="RU000363"/>
    </source>
</evidence>
<keyword evidence="1" id="KW-0560">Oxidoreductase</keyword>
<protein>
    <recommendedName>
        <fullName evidence="5">B-keto acyl reductase</fullName>
    </recommendedName>
</protein>
<dbReference type="GO" id="GO:0045703">
    <property type="term" value="F:ketoreductase activity"/>
    <property type="evidence" value="ECO:0007669"/>
    <property type="project" value="TreeGrafter"/>
</dbReference>
<accession>A0A8T0TCU5</accession>